<dbReference type="CDD" id="cd02257">
    <property type="entry name" value="Peptidase_C19"/>
    <property type="match status" value="1"/>
</dbReference>
<protein>
    <recommendedName>
        <fullName evidence="2">Peptidase C19 ubiquitin carboxyl-terminal hydrolase domain-containing protein</fullName>
    </recommendedName>
</protein>
<feature type="compositionally biased region" description="Low complexity" evidence="1">
    <location>
        <begin position="21"/>
        <end position="33"/>
    </location>
</feature>
<organism evidence="3 4">
    <name type="scientific">Prorocentrum cordatum</name>
    <dbReference type="NCBI Taxonomy" id="2364126"/>
    <lineage>
        <taxon>Eukaryota</taxon>
        <taxon>Sar</taxon>
        <taxon>Alveolata</taxon>
        <taxon>Dinophyceae</taxon>
        <taxon>Prorocentrales</taxon>
        <taxon>Prorocentraceae</taxon>
        <taxon>Prorocentrum</taxon>
    </lineage>
</organism>
<dbReference type="EMBL" id="CAUYUJ010019723">
    <property type="protein sequence ID" value="CAK0893216.1"/>
    <property type="molecule type" value="Genomic_DNA"/>
</dbReference>
<dbReference type="Proteomes" id="UP001189429">
    <property type="component" value="Unassembled WGS sequence"/>
</dbReference>
<dbReference type="Gene3D" id="1.20.58.2190">
    <property type="match status" value="1"/>
</dbReference>
<feature type="compositionally biased region" description="Low complexity" evidence="1">
    <location>
        <begin position="1"/>
        <end position="14"/>
    </location>
</feature>
<dbReference type="Gene3D" id="3.90.70.10">
    <property type="entry name" value="Cysteine proteinases"/>
    <property type="match status" value="1"/>
</dbReference>
<keyword evidence="4" id="KW-1185">Reference proteome</keyword>
<evidence type="ECO:0000313" key="3">
    <source>
        <dbReference type="EMBL" id="CAK0893216.1"/>
    </source>
</evidence>
<feature type="domain" description="Peptidase C19 ubiquitin carboxyl-terminal hydrolase" evidence="2">
    <location>
        <begin position="211"/>
        <end position="300"/>
    </location>
</feature>
<dbReference type="InterPro" id="IPR038765">
    <property type="entry name" value="Papain-like_cys_pep_sf"/>
</dbReference>
<accession>A0ABN9X1T1</accession>
<sequence>MDVGAPARPGASGSSAGGAGPAAVPGDPLGPLASLPWEQQERACALVLKLLERIAQAPGDPKFRCVSRGSQRLQKDLLELPGGDALLRWAGFDDLGDHFGMPAGTPGSRAEERARDLRSRAEAERDRQWRRARDRRIEEERQRRLPRGDGSPVRRWRGGLPTFARGSAGASGLECSKVAARVAVAADGSRPRGLAPLRLDGLLDPLAPAAAGGAPVEYELYAVIQHISTQTSSVERIGKFVLRFFCSSNIGATPFSGHYVAHCWHESSGAWWRFDDSHVARVPAERVADEVLTSGSYVLLLATPRWMAARRGRAAPCGGGSAGARGLPWLALAVVGAAAFHDDDCELAADSPGAIVDWRRLRDLLDGPGREDVELGRILADLRGLRQERVKEQCFLGVVSACLVDAAVGTARACIEGVSLERMLASRWPILDLLAEVQRKAGGDSLSCDSVGHPSLDWTEWRSTVYAFVEKVPPWVKGLTDSDAVPAEFNDAIGEAQAVVWKASSAAVADGLTIGEWTSHCTLGVITAHAVRAVGMVIGDGDIYRIVQRALETSAKTFEFIEDALQSPWPIFGVLGALGLFSGEVTRPAQHDTRLTPADLSPLRGGAEDAARSAVWRTAAEVLRGAAAASGGLRAVMLTALAHDRIKFLMNFFKRAERLGFLETVAVVPLRQNVTQSCQTIAQLFAAQREGRLPAGWDPCLPFVSAFANRAQWLYLHVAVQLGLAALWFHFEVLWVQSPLPVLNRLLVQPSQVLPYRHPCQRRCCAETDADVFLADNFYAAYMPRHTLFILRASSATQSWLQLFVQWLLTYPFADARRGLHYMAYPEEPDSVPSMSMLPGKDSMPRVAIGDLDVEQQFVGTDGWFGGIMETSQVATGIIIVRKTKMAIQFLREWLAACEDPRIMTEEPSVLGFPDYFTFKNNNDDQTAFSLVFKRYGFVPFSVGERDDVVYTGRNLAKFRQVSDAFAVGQTSDREAYLQAADTAAAVHEAAPDAHADGI</sequence>
<feature type="region of interest" description="Disordered" evidence="1">
    <location>
        <begin position="1"/>
        <end position="33"/>
    </location>
</feature>
<dbReference type="Pfam" id="PF00443">
    <property type="entry name" value="UCH"/>
    <property type="match status" value="1"/>
</dbReference>
<dbReference type="SUPFAM" id="SSF54001">
    <property type="entry name" value="Cysteine proteinases"/>
    <property type="match status" value="1"/>
</dbReference>
<comment type="caution">
    <text evidence="3">The sequence shown here is derived from an EMBL/GenBank/DDBJ whole genome shotgun (WGS) entry which is preliminary data.</text>
</comment>
<dbReference type="InterPro" id="IPR001394">
    <property type="entry name" value="Peptidase_C19_UCH"/>
</dbReference>
<feature type="compositionally biased region" description="Basic and acidic residues" evidence="1">
    <location>
        <begin position="109"/>
        <end position="131"/>
    </location>
</feature>
<evidence type="ECO:0000256" key="1">
    <source>
        <dbReference type="SAM" id="MobiDB-lite"/>
    </source>
</evidence>
<dbReference type="SUPFAM" id="SSF143503">
    <property type="entry name" value="PUG domain-like"/>
    <property type="match status" value="1"/>
</dbReference>
<feature type="region of interest" description="Disordered" evidence="1">
    <location>
        <begin position="101"/>
        <end position="131"/>
    </location>
</feature>
<gene>
    <name evidence="3" type="ORF">PCOR1329_LOCUS72620</name>
</gene>
<reference evidence="3" key="1">
    <citation type="submission" date="2023-10" db="EMBL/GenBank/DDBJ databases">
        <authorList>
            <person name="Chen Y."/>
            <person name="Shah S."/>
            <person name="Dougan E. K."/>
            <person name="Thang M."/>
            <person name="Chan C."/>
        </authorList>
    </citation>
    <scope>NUCLEOTIDE SEQUENCE [LARGE SCALE GENOMIC DNA]</scope>
</reference>
<name>A0ABN9X1T1_9DINO</name>
<evidence type="ECO:0000259" key="2">
    <source>
        <dbReference type="Pfam" id="PF00443"/>
    </source>
</evidence>
<dbReference type="InterPro" id="IPR036339">
    <property type="entry name" value="PUB-like_dom_sf"/>
</dbReference>
<dbReference type="CDD" id="cd09212">
    <property type="entry name" value="PUB"/>
    <property type="match status" value="1"/>
</dbReference>
<proteinExistence type="predicted"/>
<evidence type="ECO:0000313" key="4">
    <source>
        <dbReference type="Proteomes" id="UP001189429"/>
    </source>
</evidence>